<dbReference type="SUPFAM" id="SSF47384">
    <property type="entry name" value="Homodimeric domain of signal transducing histidine kinase"/>
    <property type="match status" value="1"/>
</dbReference>
<dbReference type="EC" id="2.7.13.3" evidence="3"/>
<comment type="subcellular location">
    <subcellularLocation>
        <location evidence="2">Membrane</location>
    </subcellularLocation>
</comment>
<dbReference type="InterPro" id="IPR005467">
    <property type="entry name" value="His_kinase_dom"/>
</dbReference>
<keyword evidence="5" id="KW-0808">Transferase</keyword>
<dbReference type="SUPFAM" id="SSF55785">
    <property type="entry name" value="PYP-like sensor domain (PAS domain)"/>
    <property type="match status" value="4"/>
</dbReference>
<comment type="catalytic activity">
    <reaction evidence="1">
        <text>ATP + protein L-histidine = ADP + protein N-phospho-L-histidine.</text>
        <dbReference type="EC" id="2.7.13.3"/>
    </reaction>
</comment>
<dbReference type="InterPro" id="IPR000700">
    <property type="entry name" value="PAS-assoc_C"/>
</dbReference>
<keyword evidence="8" id="KW-0067">ATP-binding</keyword>
<dbReference type="PROSITE" id="PS50109">
    <property type="entry name" value="HIS_KIN"/>
    <property type="match status" value="1"/>
</dbReference>
<dbReference type="Pfam" id="PF02518">
    <property type="entry name" value="HATPase_c"/>
    <property type="match status" value="1"/>
</dbReference>
<dbReference type="CDD" id="cd00130">
    <property type="entry name" value="PAS"/>
    <property type="match status" value="2"/>
</dbReference>
<dbReference type="RefSeq" id="WP_132939888.1">
    <property type="nucleotide sequence ID" value="NZ_SLZW01000010.1"/>
</dbReference>
<sequence>MAWQFLSPSRTELVSMMEDTPDVFYRADANGLLIFISGGIEDFLGISAAQVRGAAFSSLFTDPREHTEFVQDLLANDGFLPTYDITLKHRRGHNVWVSASAQMLIDAKGYVTGIQGTLRDGGQKRLKFAKLNAQNKNLKSRLALKDRALREKSEIIADLEERLNELQEKFRDFASTASNWYWETGIDHKFTWLSHSLQDSSLHDPMNALGKCRWDLAVEKNDKERWEVHIADHMAQQPFTNFEYEAQMPDGATKWISASGRPFFGKDGGFLGYRGAARDITQTKLDAQKIELRERQLREAVEATPDGFSIWDHEDRMVICNERYLDMYSTISDELKPGVPFQKIAALSALRGQYENDTDPAAWLHQRLENRRKSKGGYEQTLKDGRTLLISDTRTADGGIVSVRTDVTRLKMAENRVRDFAFISSDLFWETGPDHRYTYVSNELIDVTDFSPNNLLGRTRWEVALQEPGGERMWENHRKILNAHKPFREFTHAYMRKDGKKEYIRVNGMPAFDNSGAFLGYRGTATVVTGQVRAQRALVTACETAETANRAKSEFLANMSHELRTPLNAIIGFSTMLREEIIGPISNDKQKEYLSDILGSGEHLLEIINDILDVSAIEVDELKLEEEEIDIADTFDTVARMVELRARQNGVTIEKPKHFDAARLLGDRRRVQQILINLMTNAIKFTPEGGQIEMRVALEEDGALALSVRDTGIGMDSEGVKMALSKFGQVDSGLDRKNEGAGLGLPLVKGLVELHGGTMDIESSPNVGTTIRAHFPQQRVVPTTSENMR</sequence>
<keyword evidence="7 15" id="KW-0418">Kinase</keyword>
<dbReference type="InterPro" id="IPR000014">
    <property type="entry name" value="PAS"/>
</dbReference>
<dbReference type="Pfam" id="PF08448">
    <property type="entry name" value="PAS_4"/>
    <property type="match status" value="1"/>
</dbReference>
<dbReference type="PRINTS" id="PR00344">
    <property type="entry name" value="BCTRLSENSOR"/>
</dbReference>
<evidence type="ECO:0000256" key="7">
    <source>
        <dbReference type="ARBA" id="ARBA00022777"/>
    </source>
</evidence>
<dbReference type="GO" id="GO:0000155">
    <property type="term" value="F:phosphorelay sensor kinase activity"/>
    <property type="evidence" value="ECO:0007669"/>
    <property type="project" value="InterPro"/>
</dbReference>
<dbReference type="SUPFAM" id="SSF55874">
    <property type="entry name" value="ATPase domain of HSP90 chaperone/DNA topoisomerase II/histidine kinase"/>
    <property type="match status" value="1"/>
</dbReference>
<dbReference type="PROSITE" id="PS50113">
    <property type="entry name" value="PAC"/>
    <property type="match status" value="3"/>
</dbReference>
<dbReference type="GO" id="GO:0005524">
    <property type="term" value="F:ATP binding"/>
    <property type="evidence" value="ECO:0007669"/>
    <property type="project" value="UniProtKB-KW"/>
</dbReference>
<dbReference type="PROSITE" id="PS50112">
    <property type="entry name" value="PAS"/>
    <property type="match status" value="1"/>
</dbReference>
<evidence type="ECO:0000256" key="4">
    <source>
        <dbReference type="ARBA" id="ARBA00022553"/>
    </source>
</evidence>
<dbReference type="InterPro" id="IPR004358">
    <property type="entry name" value="Sig_transdc_His_kin-like_C"/>
</dbReference>
<dbReference type="Pfam" id="PF00512">
    <property type="entry name" value="HisKA"/>
    <property type="match status" value="1"/>
</dbReference>
<accession>A0A4R3J5N8</accession>
<dbReference type="InterPro" id="IPR013767">
    <property type="entry name" value="PAS_fold"/>
</dbReference>
<dbReference type="InterPro" id="IPR003594">
    <property type="entry name" value="HATPase_dom"/>
</dbReference>
<dbReference type="PANTHER" id="PTHR43047:SF72">
    <property type="entry name" value="OSMOSENSING HISTIDINE PROTEIN KINASE SLN1"/>
    <property type="match status" value="1"/>
</dbReference>
<evidence type="ECO:0000256" key="11">
    <source>
        <dbReference type="SAM" id="Coils"/>
    </source>
</evidence>
<dbReference type="SMART" id="SM00091">
    <property type="entry name" value="PAS"/>
    <property type="match status" value="3"/>
</dbReference>
<dbReference type="GO" id="GO:0009927">
    <property type="term" value="F:histidine phosphotransfer kinase activity"/>
    <property type="evidence" value="ECO:0007669"/>
    <property type="project" value="TreeGrafter"/>
</dbReference>
<dbReference type="GO" id="GO:0005886">
    <property type="term" value="C:plasma membrane"/>
    <property type="evidence" value="ECO:0007669"/>
    <property type="project" value="TreeGrafter"/>
</dbReference>
<dbReference type="AlphaFoldDB" id="A0A4R3J5N8"/>
<organism evidence="15 16">
    <name type="scientific">Varunaivibrio sulfuroxidans</name>
    <dbReference type="NCBI Taxonomy" id="1773489"/>
    <lineage>
        <taxon>Bacteria</taxon>
        <taxon>Pseudomonadati</taxon>
        <taxon>Pseudomonadota</taxon>
        <taxon>Alphaproteobacteria</taxon>
        <taxon>Rhodospirillales</taxon>
        <taxon>Magnetovibrionaceae</taxon>
        <taxon>Varunaivibrio</taxon>
    </lineage>
</organism>
<protein>
    <recommendedName>
        <fullName evidence="3">histidine kinase</fullName>
        <ecNumber evidence="3">2.7.13.3</ecNumber>
    </recommendedName>
</protein>
<dbReference type="NCBIfam" id="TIGR00229">
    <property type="entry name" value="sensory_box"/>
    <property type="match status" value="3"/>
</dbReference>
<dbReference type="PANTHER" id="PTHR43047">
    <property type="entry name" value="TWO-COMPONENT HISTIDINE PROTEIN KINASE"/>
    <property type="match status" value="1"/>
</dbReference>
<dbReference type="Pfam" id="PF00989">
    <property type="entry name" value="PAS"/>
    <property type="match status" value="1"/>
</dbReference>
<dbReference type="OrthoDB" id="9801651at2"/>
<keyword evidence="11" id="KW-0175">Coiled coil</keyword>
<evidence type="ECO:0000313" key="16">
    <source>
        <dbReference type="Proteomes" id="UP000295304"/>
    </source>
</evidence>
<evidence type="ECO:0000256" key="1">
    <source>
        <dbReference type="ARBA" id="ARBA00000085"/>
    </source>
</evidence>
<feature type="domain" description="PAC" evidence="14">
    <location>
        <begin position="488"/>
        <end position="540"/>
    </location>
</feature>
<feature type="domain" description="PAC" evidence="14">
    <location>
        <begin position="240"/>
        <end position="292"/>
    </location>
</feature>
<keyword evidence="6" id="KW-0547">Nucleotide-binding</keyword>
<evidence type="ECO:0000256" key="10">
    <source>
        <dbReference type="ARBA" id="ARBA00023136"/>
    </source>
</evidence>
<evidence type="ECO:0000259" key="14">
    <source>
        <dbReference type="PROSITE" id="PS50113"/>
    </source>
</evidence>
<evidence type="ECO:0000256" key="8">
    <source>
        <dbReference type="ARBA" id="ARBA00022840"/>
    </source>
</evidence>
<keyword evidence="9" id="KW-0902">Two-component regulatory system</keyword>
<evidence type="ECO:0000256" key="3">
    <source>
        <dbReference type="ARBA" id="ARBA00012438"/>
    </source>
</evidence>
<evidence type="ECO:0000256" key="6">
    <source>
        <dbReference type="ARBA" id="ARBA00022741"/>
    </source>
</evidence>
<evidence type="ECO:0000259" key="13">
    <source>
        <dbReference type="PROSITE" id="PS50112"/>
    </source>
</evidence>
<dbReference type="GO" id="GO:0006355">
    <property type="term" value="P:regulation of DNA-templated transcription"/>
    <property type="evidence" value="ECO:0007669"/>
    <property type="project" value="InterPro"/>
</dbReference>
<keyword evidence="16" id="KW-1185">Reference proteome</keyword>
<name>A0A4R3J5N8_9PROT</name>
<dbReference type="CDD" id="cd00082">
    <property type="entry name" value="HisKA"/>
    <property type="match status" value="1"/>
</dbReference>
<proteinExistence type="predicted"/>
<keyword evidence="4" id="KW-0597">Phosphoprotein</keyword>
<dbReference type="InterPro" id="IPR001610">
    <property type="entry name" value="PAC"/>
</dbReference>
<reference evidence="15 16" key="1">
    <citation type="submission" date="2019-03" db="EMBL/GenBank/DDBJ databases">
        <title>Genomic Encyclopedia of Type Strains, Phase IV (KMG-IV): sequencing the most valuable type-strain genomes for metagenomic binning, comparative biology and taxonomic classification.</title>
        <authorList>
            <person name="Goeker M."/>
        </authorList>
    </citation>
    <scope>NUCLEOTIDE SEQUENCE [LARGE SCALE GENOMIC DNA]</scope>
    <source>
        <strain evidence="15 16">DSM 101688</strain>
    </source>
</reference>
<dbReference type="InterPro" id="IPR036097">
    <property type="entry name" value="HisK_dim/P_sf"/>
</dbReference>
<evidence type="ECO:0000256" key="5">
    <source>
        <dbReference type="ARBA" id="ARBA00022679"/>
    </source>
</evidence>
<keyword evidence="10" id="KW-0472">Membrane</keyword>
<feature type="coiled-coil region" evidence="11">
    <location>
        <begin position="149"/>
        <end position="176"/>
    </location>
</feature>
<evidence type="ECO:0000313" key="15">
    <source>
        <dbReference type="EMBL" id="TCS60574.1"/>
    </source>
</evidence>
<comment type="caution">
    <text evidence="15">The sequence shown here is derived from an EMBL/GenBank/DDBJ whole genome shotgun (WGS) entry which is preliminary data.</text>
</comment>
<dbReference type="Gene3D" id="3.30.565.10">
    <property type="entry name" value="Histidine kinase-like ATPase, C-terminal domain"/>
    <property type="match status" value="1"/>
</dbReference>
<dbReference type="SMART" id="SM00388">
    <property type="entry name" value="HisKA"/>
    <property type="match status" value="1"/>
</dbReference>
<dbReference type="InterPro" id="IPR036890">
    <property type="entry name" value="HATPase_C_sf"/>
</dbReference>
<feature type="domain" description="PAC" evidence="14">
    <location>
        <begin position="81"/>
        <end position="133"/>
    </location>
</feature>
<dbReference type="Pfam" id="PF13426">
    <property type="entry name" value="PAS_9"/>
    <property type="match status" value="1"/>
</dbReference>
<feature type="domain" description="PAS" evidence="13">
    <location>
        <begin position="9"/>
        <end position="73"/>
    </location>
</feature>
<dbReference type="EMBL" id="SLZW01000010">
    <property type="protein sequence ID" value="TCS60574.1"/>
    <property type="molecule type" value="Genomic_DNA"/>
</dbReference>
<evidence type="ECO:0000256" key="9">
    <source>
        <dbReference type="ARBA" id="ARBA00023012"/>
    </source>
</evidence>
<dbReference type="InterPro" id="IPR003661">
    <property type="entry name" value="HisK_dim/P_dom"/>
</dbReference>
<evidence type="ECO:0000259" key="12">
    <source>
        <dbReference type="PROSITE" id="PS50109"/>
    </source>
</evidence>
<dbReference type="SMART" id="SM00387">
    <property type="entry name" value="HATPase_c"/>
    <property type="match status" value="1"/>
</dbReference>
<dbReference type="InterPro" id="IPR013656">
    <property type="entry name" value="PAS_4"/>
</dbReference>
<dbReference type="Gene3D" id="1.10.287.130">
    <property type="match status" value="1"/>
</dbReference>
<dbReference type="InterPro" id="IPR035965">
    <property type="entry name" value="PAS-like_dom_sf"/>
</dbReference>
<dbReference type="Pfam" id="PF12860">
    <property type="entry name" value="PAS_7"/>
    <property type="match status" value="1"/>
</dbReference>
<dbReference type="Proteomes" id="UP000295304">
    <property type="component" value="Unassembled WGS sequence"/>
</dbReference>
<gene>
    <name evidence="15" type="ORF">EDD55_11048</name>
</gene>
<dbReference type="SMART" id="SM00086">
    <property type="entry name" value="PAC"/>
    <property type="match status" value="3"/>
</dbReference>
<dbReference type="FunFam" id="1.10.287.130:FF:000038">
    <property type="entry name" value="Sensory transduction histidine kinase"/>
    <property type="match status" value="1"/>
</dbReference>
<evidence type="ECO:0000256" key="2">
    <source>
        <dbReference type="ARBA" id="ARBA00004370"/>
    </source>
</evidence>
<dbReference type="Gene3D" id="3.30.450.20">
    <property type="entry name" value="PAS domain"/>
    <property type="match status" value="4"/>
</dbReference>
<feature type="domain" description="Histidine kinase" evidence="12">
    <location>
        <begin position="558"/>
        <end position="779"/>
    </location>
</feature>